<feature type="domain" description="N-acetyltransferase" evidence="1">
    <location>
        <begin position="5"/>
        <end position="154"/>
    </location>
</feature>
<dbReference type="RefSeq" id="WP_215819297.1">
    <property type="nucleotide sequence ID" value="NZ_JAGSOY010000015.1"/>
</dbReference>
<organism evidence="2 3">
    <name type="scientific">Zooshikella harenae</name>
    <dbReference type="NCBI Taxonomy" id="2827238"/>
    <lineage>
        <taxon>Bacteria</taxon>
        <taxon>Pseudomonadati</taxon>
        <taxon>Pseudomonadota</taxon>
        <taxon>Gammaproteobacteria</taxon>
        <taxon>Oceanospirillales</taxon>
        <taxon>Zooshikellaceae</taxon>
        <taxon>Zooshikella</taxon>
    </lineage>
</organism>
<dbReference type="CDD" id="cd04301">
    <property type="entry name" value="NAT_SF"/>
    <property type="match status" value="1"/>
</dbReference>
<dbReference type="Gene3D" id="3.40.630.30">
    <property type="match status" value="1"/>
</dbReference>
<sequence length="154" mass="17624">MNEPLIIRPIDATRAEVKNTVHSLIYDSFASSQAFSSQRAYSCLLANSSGWGIFRRQQLRGTIFCEYTAPRVIYISLLAVRPTYFRQGLGSTLFFFLLKRFPTCQFYGDVAQYNIAAMHLYTRQFNCQVLSTWGNAASGQMTTLWHPPRVIAYQ</sequence>
<accession>A0ABS5ZCU6</accession>
<dbReference type="Proteomes" id="UP000690515">
    <property type="component" value="Unassembled WGS sequence"/>
</dbReference>
<protein>
    <submittedName>
        <fullName evidence="2">GNAT family N-acetyltransferase</fullName>
    </submittedName>
</protein>
<dbReference type="SUPFAM" id="SSF55729">
    <property type="entry name" value="Acyl-CoA N-acyltransferases (Nat)"/>
    <property type="match status" value="1"/>
</dbReference>
<gene>
    <name evidence="2" type="ORF">KCG35_08695</name>
</gene>
<keyword evidence="3" id="KW-1185">Reference proteome</keyword>
<dbReference type="Pfam" id="PF00583">
    <property type="entry name" value="Acetyltransf_1"/>
    <property type="match status" value="1"/>
</dbReference>
<evidence type="ECO:0000313" key="3">
    <source>
        <dbReference type="Proteomes" id="UP000690515"/>
    </source>
</evidence>
<comment type="caution">
    <text evidence="2">The sequence shown here is derived from an EMBL/GenBank/DDBJ whole genome shotgun (WGS) entry which is preliminary data.</text>
</comment>
<dbReference type="InterPro" id="IPR000182">
    <property type="entry name" value="GNAT_dom"/>
</dbReference>
<reference evidence="2 3" key="1">
    <citation type="submission" date="2021-04" db="EMBL/GenBank/DDBJ databases">
        <authorList>
            <person name="Pira H."/>
            <person name="Risdian C."/>
            <person name="Wink J."/>
        </authorList>
    </citation>
    <scope>NUCLEOTIDE SEQUENCE [LARGE SCALE GENOMIC DNA]</scope>
    <source>
        <strain evidence="2 3">WH53</strain>
    </source>
</reference>
<dbReference type="InterPro" id="IPR016181">
    <property type="entry name" value="Acyl_CoA_acyltransferase"/>
</dbReference>
<evidence type="ECO:0000259" key="1">
    <source>
        <dbReference type="PROSITE" id="PS51186"/>
    </source>
</evidence>
<name>A0ABS5ZCU6_9GAMM</name>
<dbReference type="EMBL" id="JAGSOY010000015">
    <property type="protein sequence ID" value="MBU2711136.1"/>
    <property type="molecule type" value="Genomic_DNA"/>
</dbReference>
<dbReference type="PROSITE" id="PS51186">
    <property type="entry name" value="GNAT"/>
    <property type="match status" value="1"/>
</dbReference>
<evidence type="ECO:0000313" key="2">
    <source>
        <dbReference type="EMBL" id="MBU2711136.1"/>
    </source>
</evidence>
<proteinExistence type="predicted"/>